<gene>
    <name evidence="1" type="ORF">TSUD_52950</name>
</gene>
<dbReference type="EMBL" id="DF973402">
    <property type="protein sequence ID" value="GAU29643.1"/>
    <property type="molecule type" value="Genomic_DNA"/>
</dbReference>
<dbReference type="Proteomes" id="UP000242715">
    <property type="component" value="Unassembled WGS sequence"/>
</dbReference>
<evidence type="ECO:0000313" key="2">
    <source>
        <dbReference type="Proteomes" id="UP000242715"/>
    </source>
</evidence>
<name>A0A2Z6MII6_TRISU</name>
<keyword evidence="2" id="KW-1185">Reference proteome</keyword>
<dbReference type="AlphaFoldDB" id="A0A2Z6MII6"/>
<proteinExistence type="predicted"/>
<protein>
    <submittedName>
        <fullName evidence="1">Uncharacterized protein</fullName>
    </submittedName>
</protein>
<organism evidence="1 2">
    <name type="scientific">Trifolium subterraneum</name>
    <name type="common">Subterranean clover</name>
    <dbReference type="NCBI Taxonomy" id="3900"/>
    <lineage>
        <taxon>Eukaryota</taxon>
        <taxon>Viridiplantae</taxon>
        <taxon>Streptophyta</taxon>
        <taxon>Embryophyta</taxon>
        <taxon>Tracheophyta</taxon>
        <taxon>Spermatophyta</taxon>
        <taxon>Magnoliopsida</taxon>
        <taxon>eudicotyledons</taxon>
        <taxon>Gunneridae</taxon>
        <taxon>Pentapetalae</taxon>
        <taxon>rosids</taxon>
        <taxon>fabids</taxon>
        <taxon>Fabales</taxon>
        <taxon>Fabaceae</taxon>
        <taxon>Papilionoideae</taxon>
        <taxon>50 kb inversion clade</taxon>
        <taxon>NPAAA clade</taxon>
        <taxon>Hologalegina</taxon>
        <taxon>IRL clade</taxon>
        <taxon>Trifolieae</taxon>
        <taxon>Trifolium</taxon>
    </lineage>
</organism>
<accession>A0A2Z6MII6</accession>
<reference evidence="2" key="1">
    <citation type="journal article" date="2017" name="Front. Plant Sci.">
        <title>Climate Clever Clovers: New Paradigm to Reduce the Environmental Footprint of Ruminants by Breeding Low Methanogenic Forages Utilizing Haplotype Variation.</title>
        <authorList>
            <person name="Kaur P."/>
            <person name="Appels R."/>
            <person name="Bayer P.E."/>
            <person name="Keeble-Gagnere G."/>
            <person name="Wang J."/>
            <person name="Hirakawa H."/>
            <person name="Shirasawa K."/>
            <person name="Vercoe P."/>
            <person name="Stefanova K."/>
            <person name="Durmic Z."/>
            <person name="Nichols P."/>
            <person name="Revell C."/>
            <person name="Isobe S.N."/>
            <person name="Edwards D."/>
            <person name="Erskine W."/>
        </authorList>
    </citation>
    <scope>NUCLEOTIDE SEQUENCE [LARGE SCALE GENOMIC DNA]</scope>
    <source>
        <strain evidence="2">cv. Daliak</strain>
    </source>
</reference>
<evidence type="ECO:0000313" key="1">
    <source>
        <dbReference type="EMBL" id="GAU29643.1"/>
    </source>
</evidence>
<sequence length="66" mass="7706">MENLLCFSLDRGAELDLEWFGSMVYAYLGNEENLELNFQGSFIVIGHGKKGRERIHFIQVILIDEW</sequence>